<name>A0ABD6F3F6_9BILA</name>
<sequence length="116" mass="14070">MYPLVKSTFFIFVVPICDTNTEENFLARNMERWKNDVQNRNQEKVGEANRTKKFEHRNKKREGEREIRQRSLRFSMPRYYDKLVRKVQVSYTGGSLLKQMNSLIRHRQSLKEIKTE</sequence>
<feature type="compositionally biased region" description="Basic and acidic residues" evidence="1">
    <location>
        <begin position="37"/>
        <end position="52"/>
    </location>
</feature>
<dbReference type="EMBL" id="JBGFUD010013941">
    <property type="protein sequence ID" value="MFH4983820.1"/>
    <property type="molecule type" value="Genomic_DNA"/>
</dbReference>
<evidence type="ECO:0000313" key="3">
    <source>
        <dbReference type="Proteomes" id="UP001608902"/>
    </source>
</evidence>
<proteinExistence type="predicted"/>
<feature type="region of interest" description="Disordered" evidence="1">
    <location>
        <begin position="37"/>
        <end position="68"/>
    </location>
</feature>
<organism evidence="2 3">
    <name type="scientific">Gnathostoma spinigerum</name>
    <dbReference type="NCBI Taxonomy" id="75299"/>
    <lineage>
        <taxon>Eukaryota</taxon>
        <taxon>Metazoa</taxon>
        <taxon>Ecdysozoa</taxon>
        <taxon>Nematoda</taxon>
        <taxon>Chromadorea</taxon>
        <taxon>Rhabditida</taxon>
        <taxon>Spirurina</taxon>
        <taxon>Gnathostomatomorpha</taxon>
        <taxon>Gnathostomatoidea</taxon>
        <taxon>Gnathostomatidae</taxon>
        <taxon>Gnathostoma</taxon>
    </lineage>
</organism>
<evidence type="ECO:0000313" key="2">
    <source>
        <dbReference type="EMBL" id="MFH4983820.1"/>
    </source>
</evidence>
<dbReference type="AlphaFoldDB" id="A0ABD6F3F6"/>
<comment type="caution">
    <text evidence="2">The sequence shown here is derived from an EMBL/GenBank/DDBJ whole genome shotgun (WGS) entry which is preliminary data.</text>
</comment>
<evidence type="ECO:0000256" key="1">
    <source>
        <dbReference type="SAM" id="MobiDB-lite"/>
    </source>
</evidence>
<reference evidence="2 3" key="1">
    <citation type="submission" date="2024-08" db="EMBL/GenBank/DDBJ databases">
        <title>Gnathostoma spinigerum genome.</title>
        <authorList>
            <person name="Gonzalez-Bertolin B."/>
            <person name="Monzon S."/>
            <person name="Zaballos A."/>
            <person name="Jimenez P."/>
            <person name="Dekumyoy P."/>
            <person name="Varona S."/>
            <person name="Cuesta I."/>
            <person name="Sumanam S."/>
            <person name="Adisakwattana P."/>
            <person name="Gasser R.B."/>
            <person name="Hernandez-Gonzalez A."/>
            <person name="Young N.D."/>
            <person name="Perteguer M.J."/>
        </authorList>
    </citation>
    <scope>NUCLEOTIDE SEQUENCE [LARGE SCALE GENOMIC DNA]</scope>
    <source>
        <strain evidence="2">AL3</strain>
        <tissue evidence="2">Liver</tissue>
    </source>
</reference>
<gene>
    <name evidence="2" type="ORF">AB6A40_010529</name>
</gene>
<keyword evidence="3" id="KW-1185">Reference proteome</keyword>
<dbReference type="Proteomes" id="UP001608902">
    <property type="component" value="Unassembled WGS sequence"/>
</dbReference>
<accession>A0ABD6F3F6</accession>
<protein>
    <submittedName>
        <fullName evidence="2">Uncharacterized protein</fullName>
    </submittedName>
</protein>